<gene>
    <name evidence="3" type="ORF">E5S67_05266</name>
</gene>
<name>A0ABX2D4E6_9CYAN</name>
<evidence type="ECO:0000256" key="2">
    <source>
        <dbReference type="ARBA" id="ARBA00022723"/>
    </source>
</evidence>
<evidence type="ECO:0000256" key="1">
    <source>
        <dbReference type="ARBA" id="ARBA00008635"/>
    </source>
</evidence>
<accession>A0ABX2D4E6</accession>
<sequence>MYDGSYYQLMAEYNCWMNQKIYSVCSAIPDEQRKQDMGAFFKSIHGTLNHLLYGDKAWMGRFTLHPFSVAVIGQELYAEFEVLRAEQETMDRQIIEWSTNLNSDWLSQPFEYTSNVDGKCRVLPTWILVTHMFNHQTHHRGQITTLLKQLGYDPGATDIPWLPAISFG</sequence>
<reference evidence="3 4" key="1">
    <citation type="journal article" date="2020" name="Sci. Rep.">
        <title>A novel cyanobacterial geosmin producer, revising GeoA distribution and dispersion patterns in Bacteria.</title>
        <authorList>
            <person name="Churro C."/>
            <person name="Semedo-Aguiar A.P."/>
            <person name="Silva A.D."/>
            <person name="Pereira-Leal J.B."/>
            <person name="Leite R.B."/>
        </authorList>
    </citation>
    <scope>NUCLEOTIDE SEQUENCE [LARGE SCALE GENOMIC DNA]</scope>
    <source>
        <strain evidence="3 4">IPMA8</strain>
    </source>
</reference>
<organism evidence="3 4">
    <name type="scientific">Microcoleus asticus IPMA8</name>
    <dbReference type="NCBI Taxonomy" id="2563858"/>
    <lineage>
        <taxon>Bacteria</taxon>
        <taxon>Bacillati</taxon>
        <taxon>Cyanobacteriota</taxon>
        <taxon>Cyanophyceae</taxon>
        <taxon>Oscillatoriophycideae</taxon>
        <taxon>Oscillatoriales</taxon>
        <taxon>Microcoleaceae</taxon>
        <taxon>Microcoleus</taxon>
        <taxon>Microcoleus asticus</taxon>
    </lineage>
</organism>
<evidence type="ECO:0008006" key="5">
    <source>
        <dbReference type="Google" id="ProtNLM"/>
    </source>
</evidence>
<dbReference type="RefSeq" id="WP_172191575.1">
    <property type="nucleotide sequence ID" value="NZ_CAWPPK010000039.1"/>
</dbReference>
<dbReference type="Gene3D" id="1.20.120.450">
    <property type="entry name" value="dinb family like domain"/>
    <property type="match status" value="1"/>
</dbReference>
<dbReference type="PANTHER" id="PTHR37302:SF1">
    <property type="entry name" value="PROTEIN DINB"/>
    <property type="match status" value="1"/>
</dbReference>
<protein>
    <recommendedName>
        <fullName evidence="5">Damage-inducible protein DinB</fullName>
    </recommendedName>
</protein>
<dbReference type="Pfam" id="PF05163">
    <property type="entry name" value="DinB"/>
    <property type="match status" value="1"/>
</dbReference>
<dbReference type="InterPro" id="IPR007837">
    <property type="entry name" value="DinB"/>
</dbReference>
<dbReference type="Proteomes" id="UP000702425">
    <property type="component" value="Unassembled WGS sequence"/>
</dbReference>
<evidence type="ECO:0000313" key="4">
    <source>
        <dbReference type="Proteomes" id="UP000702425"/>
    </source>
</evidence>
<evidence type="ECO:0000313" key="3">
    <source>
        <dbReference type="EMBL" id="NQE37494.1"/>
    </source>
</evidence>
<dbReference type="PANTHER" id="PTHR37302">
    <property type="entry name" value="SLR1116 PROTEIN"/>
    <property type="match status" value="1"/>
</dbReference>
<keyword evidence="2" id="KW-0479">Metal-binding</keyword>
<proteinExistence type="inferred from homology"/>
<keyword evidence="4" id="KW-1185">Reference proteome</keyword>
<dbReference type="EMBL" id="SRRZ01000133">
    <property type="protein sequence ID" value="NQE37494.1"/>
    <property type="molecule type" value="Genomic_DNA"/>
</dbReference>
<dbReference type="InterPro" id="IPR034660">
    <property type="entry name" value="DinB/YfiT-like"/>
</dbReference>
<comment type="caution">
    <text evidence="3">The sequence shown here is derived from an EMBL/GenBank/DDBJ whole genome shotgun (WGS) entry which is preliminary data.</text>
</comment>
<comment type="similarity">
    <text evidence="1">Belongs to the DinB family.</text>
</comment>
<dbReference type="SUPFAM" id="SSF109854">
    <property type="entry name" value="DinB/YfiT-like putative metalloenzymes"/>
    <property type="match status" value="1"/>
</dbReference>